<evidence type="ECO:0000313" key="3">
    <source>
        <dbReference type="EMBL" id="OLP89460.1"/>
    </source>
</evidence>
<dbReference type="GO" id="GO:0030866">
    <property type="term" value="P:cortical actin cytoskeleton organization"/>
    <property type="evidence" value="ECO:0007669"/>
    <property type="project" value="TreeGrafter"/>
</dbReference>
<dbReference type="SUPFAM" id="SSF101447">
    <property type="entry name" value="Formin homology 2 domain (FH2 domain)"/>
    <property type="match status" value="1"/>
</dbReference>
<keyword evidence="4" id="KW-1185">Reference proteome</keyword>
<dbReference type="GO" id="GO:0005856">
    <property type="term" value="C:cytoskeleton"/>
    <property type="evidence" value="ECO:0007669"/>
    <property type="project" value="TreeGrafter"/>
</dbReference>
<dbReference type="GO" id="GO:0051015">
    <property type="term" value="F:actin filament binding"/>
    <property type="evidence" value="ECO:0007669"/>
    <property type="project" value="TreeGrafter"/>
</dbReference>
<reference evidence="3 4" key="1">
    <citation type="submission" date="2016-02" db="EMBL/GenBank/DDBJ databases">
        <title>Genome analysis of coral dinoflagellate symbionts highlights evolutionary adaptations to a symbiotic lifestyle.</title>
        <authorList>
            <person name="Aranda M."/>
            <person name="Li Y."/>
            <person name="Liew Y.J."/>
            <person name="Baumgarten S."/>
            <person name="Simakov O."/>
            <person name="Wilson M."/>
            <person name="Piel J."/>
            <person name="Ashoor H."/>
            <person name="Bougouffa S."/>
            <person name="Bajic V.B."/>
            <person name="Ryu T."/>
            <person name="Ravasi T."/>
            <person name="Bayer T."/>
            <person name="Micklem G."/>
            <person name="Kim H."/>
            <person name="Bhak J."/>
            <person name="Lajeunesse T.C."/>
            <person name="Voolstra C.R."/>
        </authorList>
    </citation>
    <scope>NUCLEOTIDE SEQUENCE [LARGE SCALE GENOMIC DNA]</scope>
    <source>
        <strain evidence="3 4">CCMP2467</strain>
    </source>
</reference>
<keyword evidence="1" id="KW-0175">Coiled coil</keyword>
<protein>
    <submittedName>
        <fullName evidence="3">Formin-1</fullName>
    </submittedName>
</protein>
<dbReference type="InterPro" id="IPR015425">
    <property type="entry name" value="FH2_Formin"/>
</dbReference>
<dbReference type="Proteomes" id="UP000186817">
    <property type="component" value="Unassembled WGS sequence"/>
</dbReference>
<dbReference type="GO" id="GO:0005737">
    <property type="term" value="C:cytoplasm"/>
    <property type="evidence" value="ECO:0007669"/>
    <property type="project" value="TreeGrafter"/>
</dbReference>
<evidence type="ECO:0000256" key="1">
    <source>
        <dbReference type="SAM" id="Coils"/>
    </source>
</evidence>
<dbReference type="EMBL" id="LSRX01000759">
    <property type="protein sequence ID" value="OLP89460.1"/>
    <property type="molecule type" value="Genomic_DNA"/>
</dbReference>
<accession>A0A1Q9D2Q4</accession>
<feature type="coiled-coil region" evidence="1">
    <location>
        <begin position="282"/>
        <end position="352"/>
    </location>
</feature>
<dbReference type="Pfam" id="PF02181">
    <property type="entry name" value="FH2"/>
    <property type="match status" value="1"/>
</dbReference>
<dbReference type="InterPro" id="IPR042201">
    <property type="entry name" value="FH2_Formin_sf"/>
</dbReference>
<evidence type="ECO:0000313" key="4">
    <source>
        <dbReference type="Proteomes" id="UP000186817"/>
    </source>
</evidence>
<dbReference type="Gene3D" id="1.20.58.2220">
    <property type="entry name" value="Formin, FH2 domain"/>
    <property type="match status" value="1"/>
</dbReference>
<sequence>MKKASKSCACHQNYDLDNASKCAFTAEIEKRFGKSAGLQKVAKAEVKDKKPKTVKIDSITQQQRFQIEVSLRTLPVSLNNGAKAAQALKELDRSAITAEALQTLRRFLCPSEEQEMELSSKRQAVEVERSPEDPFVWDPVEQFMEDLAHVRGCAMRLSCWGFLYNLPDRLSQLQDNLQRFEKMVRCFLTSVEIPFLLSLVLAFGNYLNGGKNEKRLGQADGFHVELLGRPGGLDVVNDAQGCNLRQLIFTVYCEKHQGNLQQGFGLVQRRLGKDAQGVPQIRKSVRVQIEELDKQLMQLKSEFSARHQELKDGLKQISDPADKFVVEVPPEFERARQQVEDLVRQKDTVVQQFKLVLANFKAETYRGDSVIVDGQVKDGNPKEEMTSDVWCKIWDDFFVPGERVLTFDEKRQKELIEPHFCKDSPLTVESLAILWGASGRRFAALCEDHGLISRDEGVLGKALGLPRALSDDCHAGHGKTEPWSDRWSCRPAATAKRH</sequence>
<gene>
    <name evidence="3" type="primary">Fmn1</name>
    <name evidence="3" type="ORF">AK812_SmicGene29082</name>
</gene>
<dbReference type="PANTHER" id="PTHR45920">
    <property type="entry name" value="FORMIN HOMOLOGY 2 DOMAIN CONTAINING, ISOFORM I"/>
    <property type="match status" value="1"/>
</dbReference>
<dbReference type="PANTHER" id="PTHR45920:SF7">
    <property type="entry name" value="FORMIN-G"/>
    <property type="match status" value="1"/>
</dbReference>
<dbReference type="AlphaFoldDB" id="A0A1Q9D2Q4"/>
<evidence type="ECO:0000259" key="2">
    <source>
        <dbReference type="PROSITE" id="PS51444"/>
    </source>
</evidence>
<feature type="domain" description="FH2" evidence="2">
    <location>
        <begin position="1"/>
        <end position="427"/>
    </location>
</feature>
<dbReference type="PROSITE" id="PS51444">
    <property type="entry name" value="FH2"/>
    <property type="match status" value="1"/>
</dbReference>
<comment type="caution">
    <text evidence="3">The sequence shown here is derived from an EMBL/GenBank/DDBJ whole genome shotgun (WGS) entry which is preliminary data.</text>
</comment>
<dbReference type="SMART" id="SM00498">
    <property type="entry name" value="FH2"/>
    <property type="match status" value="1"/>
</dbReference>
<organism evidence="3 4">
    <name type="scientific">Symbiodinium microadriaticum</name>
    <name type="common">Dinoflagellate</name>
    <name type="synonym">Zooxanthella microadriatica</name>
    <dbReference type="NCBI Taxonomy" id="2951"/>
    <lineage>
        <taxon>Eukaryota</taxon>
        <taxon>Sar</taxon>
        <taxon>Alveolata</taxon>
        <taxon>Dinophyceae</taxon>
        <taxon>Suessiales</taxon>
        <taxon>Symbiodiniaceae</taxon>
        <taxon>Symbiodinium</taxon>
    </lineage>
</organism>
<dbReference type="OrthoDB" id="449536at2759"/>
<proteinExistence type="predicted"/>
<name>A0A1Q9D2Q4_SYMMI</name>